<comment type="caution">
    <text evidence="2">The sequence shown here is derived from an EMBL/GenBank/DDBJ whole genome shotgun (WGS) entry which is preliminary data.</text>
</comment>
<sequence>MVLKPGTKNSMETTTPKRADSSQLRNFSAACGVLCTVWPLKTGESLLSRPYTAFLLRVCVALLFVAPLENCPRRSDSGPPSRFSRGLSLSPLFPQDSPGCSSLEGAAAAATLATSGDVFFSPSQSESACDVGDSPGCLLSLYERGSATAAGLSFDAYALLKEVHVGALASFVSFAQPTFDLRAVQEAHLSPTQRRQRLAATLRRFIRDRVKKADALLPAELSSLFAAIQVYDWTLIEEAVVPLLPPQLLAEQPFDVVEDLLYGGEATGAFEEEARGQFEQGSRGDQVLGGETQQRAGEVRKQQGRRDRLEEAGRSEDRFDEASVSWEQIESLDPLEARTQRDWRKEDTGEGTGEGCVEHSAWTGEEAAGDVHLDVTETRERVLESLPQGTRQKTHR</sequence>
<dbReference type="OrthoDB" id="10391008at2759"/>
<feature type="compositionally biased region" description="Basic and acidic residues" evidence="1">
    <location>
        <begin position="337"/>
        <end position="348"/>
    </location>
</feature>
<organism evidence="2 3">
    <name type="scientific">Toxoplasma gondii ARI</name>
    <dbReference type="NCBI Taxonomy" id="1074872"/>
    <lineage>
        <taxon>Eukaryota</taxon>
        <taxon>Sar</taxon>
        <taxon>Alveolata</taxon>
        <taxon>Apicomplexa</taxon>
        <taxon>Conoidasida</taxon>
        <taxon>Coccidia</taxon>
        <taxon>Eucoccidiorida</taxon>
        <taxon>Eimeriorina</taxon>
        <taxon>Sarcocystidae</taxon>
        <taxon>Toxoplasma</taxon>
    </lineage>
</organism>
<reference evidence="2 3" key="1">
    <citation type="journal article" date="2016" name="Nat. Commun.">
        <title>Local admixture of amplified and diversified secreted pathogenesis determinants shapes mosaic Toxoplasma gondii genomes.</title>
        <authorList>
            <person name="Lorenzi H."/>
            <person name="Khan A."/>
            <person name="Behnke M.S."/>
            <person name="Namasivayam S."/>
            <person name="Swapna L.S."/>
            <person name="Hadjithomas M."/>
            <person name="Karamycheva S."/>
            <person name="Pinney D."/>
            <person name="Brunk B.P."/>
            <person name="Ajioka J.W."/>
            <person name="Ajzenberg D."/>
            <person name="Boothroyd J.C."/>
            <person name="Boyle J.P."/>
            <person name="Darde M.L."/>
            <person name="Diaz-Miranda M.A."/>
            <person name="Dubey J.P."/>
            <person name="Fritz H.M."/>
            <person name="Gennari S.M."/>
            <person name="Gregory B.D."/>
            <person name="Kim K."/>
            <person name="Saeij J.P."/>
            <person name="Su C."/>
            <person name="White M.W."/>
            <person name="Zhu X.Q."/>
            <person name="Howe D.K."/>
            <person name="Rosenthal B.M."/>
            <person name="Grigg M.E."/>
            <person name="Parkinson J."/>
            <person name="Liu L."/>
            <person name="Kissinger J.C."/>
            <person name="Roos D.S."/>
            <person name="Sibley L.D."/>
        </authorList>
    </citation>
    <scope>NUCLEOTIDE SEQUENCE [LARGE SCALE GENOMIC DNA]</scope>
    <source>
        <strain evidence="2 3">ARI</strain>
    </source>
</reference>
<dbReference type="Proteomes" id="UP000074247">
    <property type="component" value="Unassembled WGS sequence"/>
</dbReference>
<dbReference type="AlphaFoldDB" id="A0A139XZ49"/>
<proteinExistence type="predicted"/>
<feature type="region of interest" description="Disordered" evidence="1">
    <location>
        <begin position="1"/>
        <end position="20"/>
    </location>
</feature>
<evidence type="ECO:0000313" key="2">
    <source>
        <dbReference type="EMBL" id="KYF44069.1"/>
    </source>
</evidence>
<feature type="region of interest" description="Disordered" evidence="1">
    <location>
        <begin position="276"/>
        <end position="324"/>
    </location>
</feature>
<feature type="compositionally biased region" description="Basic and acidic residues" evidence="1">
    <location>
        <begin position="297"/>
        <end position="321"/>
    </location>
</feature>
<dbReference type="VEuPathDB" id="ToxoDB:TGARI_201810"/>
<evidence type="ECO:0000256" key="1">
    <source>
        <dbReference type="SAM" id="MobiDB-lite"/>
    </source>
</evidence>
<feature type="region of interest" description="Disordered" evidence="1">
    <location>
        <begin position="337"/>
        <end position="372"/>
    </location>
</feature>
<gene>
    <name evidence="2" type="ORF">TGARI_201810</name>
</gene>
<evidence type="ECO:0000313" key="3">
    <source>
        <dbReference type="Proteomes" id="UP000074247"/>
    </source>
</evidence>
<name>A0A139XZ49_TOXGO</name>
<dbReference type="EMBL" id="AGQS02004504">
    <property type="protein sequence ID" value="KYF44069.1"/>
    <property type="molecule type" value="Genomic_DNA"/>
</dbReference>
<protein>
    <submittedName>
        <fullName evidence="2">Uncharacterized protein</fullName>
    </submittedName>
</protein>
<accession>A0A139XZ49</accession>